<sequence length="61" mass="7284">MFSSNGEGTGWNKNEWRTFQKNYIENIKDGEIVNLDCSHYVHDIEYKKIADETQRFIENLN</sequence>
<accession>A0ABT1SF62</accession>
<gene>
    <name evidence="1" type="ORF">NE686_18655</name>
</gene>
<organism evidence="1 2">
    <name type="scientific">Tissierella carlieri</name>
    <dbReference type="NCBI Taxonomy" id="689904"/>
    <lineage>
        <taxon>Bacteria</taxon>
        <taxon>Bacillati</taxon>
        <taxon>Bacillota</taxon>
        <taxon>Tissierellia</taxon>
        <taxon>Tissierellales</taxon>
        <taxon>Tissierellaceae</taxon>
        <taxon>Tissierella</taxon>
    </lineage>
</organism>
<evidence type="ECO:0000313" key="1">
    <source>
        <dbReference type="EMBL" id="MCQ4925130.1"/>
    </source>
</evidence>
<comment type="caution">
    <text evidence="1">The sequence shown here is derived from an EMBL/GenBank/DDBJ whole genome shotgun (WGS) entry which is preliminary data.</text>
</comment>
<name>A0ABT1SF62_9FIRM</name>
<dbReference type="Proteomes" id="UP001524478">
    <property type="component" value="Unassembled WGS sequence"/>
</dbReference>
<dbReference type="EMBL" id="JANGAC010000018">
    <property type="protein sequence ID" value="MCQ4925130.1"/>
    <property type="molecule type" value="Genomic_DNA"/>
</dbReference>
<proteinExistence type="predicted"/>
<dbReference type="RefSeq" id="WP_256312703.1">
    <property type="nucleotide sequence ID" value="NZ_JANGAC010000018.1"/>
</dbReference>
<protein>
    <submittedName>
        <fullName evidence="1">Uncharacterized protein</fullName>
    </submittedName>
</protein>
<evidence type="ECO:0000313" key="2">
    <source>
        <dbReference type="Proteomes" id="UP001524478"/>
    </source>
</evidence>
<reference evidence="1 2" key="1">
    <citation type="submission" date="2022-06" db="EMBL/GenBank/DDBJ databases">
        <title>Isolation of gut microbiota from human fecal samples.</title>
        <authorList>
            <person name="Pamer E.G."/>
            <person name="Barat B."/>
            <person name="Waligurski E."/>
            <person name="Medina S."/>
            <person name="Paddock L."/>
            <person name="Mostad J."/>
        </authorList>
    </citation>
    <scope>NUCLEOTIDE SEQUENCE [LARGE SCALE GENOMIC DNA]</scope>
    <source>
        <strain evidence="1 2">DFI.7.95</strain>
    </source>
</reference>
<keyword evidence="2" id="KW-1185">Reference proteome</keyword>